<name>A0ABU7SSQ2_9LACO</name>
<comment type="caution">
    <text evidence="2">The sequence shown here is derived from an EMBL/GenBank/DDBJ whole genome shotgun (WGS) entry which is preliminary data.</text>
</comment>
<evidence type="ECO:0000256" key="1">
    <source>
        <dbReference type="SAM" id="MobiDB-lite"/>
    </source>
</evidence>
<evidence type="ECO:0000313" key="3">
    <source>
        <dbReference type="Proteomes" id="UP001335665"/>
    </source>
</evidence>
<dbReference type="InterPro" id="IPR047909">
    <property type="entry name" value="SPJ_0845-like_N"/>
</dbReference>
<feature type="region of interest" description="Disordered" evidence="1">
    <location>
        <begin position="15"/>
        <end position="49"/>
    </location>
</feature>
<proteinExistence type="predicted"/>
<dbReference type="RefSeq" id="WP_169788924.1">
    <property type="nucleotide sequence ID" value="NZ_CP045530.1"/>
</dbReference>
<evidence type="ECO:0000313" key="2">
    <source>
        <dbReference type="EMBL" id="MEE6701074.1"/>
    </source>
</evidence>
<dbReference type="GeneID" id="87979661"/>
<accession>A0ABU7SSQ2</accession>
<organism evidence="2 3">
    <name type="scientific">Limosilactobacillus pontis</name>
    <dbReference type="NCBI Taxonomy" id="35787"/>
    <lineage>
        <taxon>Bacteria</taxon>
        <taxon>Bacillati</taxon>
        <taxon>Bacillota</taxon>
        <taxon>Bacilli</taxon>
        <taxon>Lactobacillales</taxon>
        <taxon>Lactobacillaceae</taxon>
        <taxon>Limosilactobacillus</taxon>
    </lineage>
</organism>
<feature type="compositionally biased region" description="Basic and acidic residues" evidence="1">
    <location>
        <begin position="33"/>
        <end position="49"/>
    </location>
</feature>
<dbReference type="NCBIfam" id="NF040897">
    <property type="entry name" value="SPJ_0845_Nterm"/>
    <property type="match status" value="1"/>
</dbReference>
<dbReference type="Proteomes" id="UP001335665">
    <property type="component" value="Unassembled WGS sequence"/>
</dbReference>
<dbReference type="EMBL" id="JAQSFA010000009">
    <property type="protein sequence ID" value="MEE6701074.1"/>
    <property type="molecule type" value="Genomic_DNA"/>
</dbReference>
<sequence>MGLVTRRSQQLDKLFDQFAVDPRTKPLKKKPADKKDPDKAGKDATKKTK</sequence>
<keyword evidence="3" id="KW-1185">Reference proteome</keyword>
<protein>
    <submittedName>
        <fullName evidence="2">SPJ_0845 family protein</fullName>
    </submittedName>
</protein>
<gene>
    <name evidence="2" type="ORF">PS396_04600</name>
</gene>
<reference evidence="2 3" key="1">
    <citation type="submission" date="2023-02" db="EMBL/GenBank/DDBJ databases">
        <title>The predominant lactic acid bacteria and yeasts involved in the spontaneous fermentation of millet during the production of the traditional porridge Hausa koko in Ghana.</title>
        <authorList>
            <person name="Atter A."/>
            <person name="Diaz M."/>
        </authorList>
    </citation>
    <scope>NUCLEOTIDE SEQUENCE [LARGE SCALE GENOMIC DNA]</scope>
    <source>
        <strain evidence="2 3">FI11552</strain>
    </source>
</reference>